<proteinExistence type="predicted"/>
<dbReference type="EMBL" id="CM029047">
    <property type="protein sequence ID" value="KAG2581015.1"/>
    <property type="molecule type" value="Genomic_DNA"/>
</dbReference>
<protein>
    <submittedName>
        <fullName evidence="1">Uncharacterized protein</fullName>
    </submittedName>
</protein>
<gene>
    <name evidence="1" type="ORF">PVAP13_6KG013176</name>
</gene>
<comment type="caution">
    <text evidence="1">The sequence shown here is derived from an EMBL/GenBank/DDBJ whole genome shotgun (WGS) entry which is preliminary data.</text>
</comment>
<evidence type="ECO:0000313" key="1">
    <source>
        <dbReference type="EMBL" id="KAG2581015.1"/>
    </source>
</evidence>
<organism evidence="1 2">
    <name type="scientific">Panicum virgatum</name>
    <name type="common">Blackwell switchgrass</name>
    <dbReference type="NCBI Taxonomy" id="38727"/>
    <lineage>
        <taxon>Eukaryota</taxon>
        <taxon>Viridiplantae</taxon>
        <taxon>Streptophyta</taxon>
        <taxon>Embryophyta</taxon>
        <taxon>Tracheophyta</taxon>
        <taxon>Spermatophyta</taxon>
        <taxon>Magnoliopsida</taxon>
        <taxon>Liliopsida</taxon>
        <taxon>Poales</taxon>
        <taxon>Poaceae</taxon>
        <taxon>PACMAD clade</taxon>
        <taxon>Panicoideae</taxon>
        <taxon>Panicodae</taxon>
        <taxon>Paniceae</taxon>
        <taxon>Panicinae</taxon>
        <taxon>Panicum</taxon>
        <taxon>Panicum sect. Hiantes</taxon>
    </lineage>
</organism>
<dbReference type="Proteomes" id="UP000823388">
    <property type="component" value="Chromosome 6K"/>
</dbReference>
<sequence length="81" mass="8862">MDTSLSGAHLHCAVGKYEEECLVGQVRGDKRGGSLCPYGSIRFERTEEEDLCAPIGDGDEETQRLHNHPSYLPTSTNVALI</sequence>
<name>A0A8T0R7F7_PANVG</name>
<keyword evidence="2" id="KW-1185">Reference proteome</keyword>
<dbReference type="AlphaFoldDB" id="A0A8T0R7F7"/>
<evidence type="ECO:0000313" key="2">
    <source>
        <dbReference type="Proteomes" id="UP000823388"/>
    </source>
</evidence>
<accession>A0A8T0R7F7</accession>
<reference evidence="1" key="1">
    <citation type="submission" date="2020-05" db="EMBL/GenBank/DDBJ databases">
        <title>WGS assembly of Panicum virgatum.</title>
        <authorList>
            <person name="Lovell J.T."/>
            <person name="Jenkins J."/>
            <person name="Shu S."/>
            <person name="Juenger T.E."/>
            <person name="Schmutz J."/>
        </authorList>
    </citation>
    <scope>NUCLEOTIDE SEQUENCE</scope>
    <source>
        <strain evidence="1">AP13</strain>
    </source>
</reference>